<evidence type="ECO:0000256" key="8">
    <source>
        <dbReference type="SAM" id="Phobius"/>
    </source>
</evidence>
<proteinExistence type="inferred from homology"/>
<evidence type="ECO:0000313" key="10">
    <source>
        <dbReference type="Proteomes" id="UP000737171"/>
    </source>
</evidence>
<evidence type="ECO:0000256" key="1">
    <source>
        <dbReference type="ARBA" id="ARBA00004651"/>
    </source>
</evidence>
<name>A0ABX2ERZ7_9BURK</name>
<keyword evidence="5 8" id="KW-1133">Transmembrane helix</keyword>
<comment type="subcellular location">
    <subcellularLocation>
        <location evidence="1">Cell membrane</location>
        <topology evidence="1">Multi-pass membrane protein</topology>
    </subcellularLocation>
</comment>
<keyword evidence="10" id="KW-1185">Reference proteome</keyword>
<dbReference type="Pfam" id="PF02534">
    <property type="entry name" value="T4SS-DNA_transf"/>
    <property type="match status" value="1"/>
</dbReference>
<evidence type="ECO:0000256" key="7">
    <source>
        <dbReference type="SAM" id="MobiDB-lite"/>
    </source>
</evidence>
<gene>
    <name evidence="9" type="ORF">HLB44_30775</name>
</gene>
<dbReference type="Proteomes" id="UP000737171">
    <property type="component" value="Unassembled WGS sequence"/>
</dbReference>
<keyword evidence="4 8" id="KW-0812">Transmembrane</keyword>
<feature type="compositionally biased region" description="Polar residues" evidence="7">
    <location>
        <begin position="502"/>
        <end position="525"/>
    </location>
</feature>
<dbReference type="InterPro" id="IPR027417">
    <property type="entry name" value="P-loop_NTPase"/>
</dbReference>
<evidence type="ECO:0000256" key="2">
    <source>
        <dbReference type="ARBA" id="ARBA00008806"/>
    </source>
</evidence>
<feature type="transmembrane region" description="Helical" evidence="8">
    <location>
        <begin position="90"/>
        <end position="111"/>
    </location>
</feature>
<dbReference type="PANTHER" id="PTHR37937:SF1">
    <property type="entry name" value="CONJUGATIVE TRANSFER: DNA TRANSPORT"/>
    <property type="match status" value="1"/>
</dbReference>
<dbReference type="Gene3D" id="3.40.50.300">
    <property type="entry name" value="P-loop containing nucleotide triphosphate hydrolases"/>
    <property type="match status" value="1"/>
</dbReference>
<dbReference type="CDD" id="cd01127">
    <property type="entry name" value="TrwB_TraG_TraD_VirD4"/>
    <property type="match status" value="2"/>
</dbReference>
<comment type="caution">
    <text evidence="9">The sequence shown here is derived from an EMBL/GenBank/DDBJ whole genome shotgun (WGS) entry which is preliminary data.</text>
</comment>
<sequence length="687" mass="74260">MAAPETASTAAPAAVAPRKRGNGAQTFKAIAIGAAVIGYLGLSYVGTLCGATAVYLVAHKQAPRSLSTGRFWDLWADTAEDPQDRKKLKVGLIVCGIAFFGLPCAIAAGFGTRRELHGSARWAKHSEVVKAGLLSNTAGIVVGKLGNRFLTLPGQQSVTLSAPTRSGKGVGVVVPNLLSWSDSVVVVDIKGENFELTAGFRAKHGQAVYVWAPFARDGRSHRWNVLGAVREQNRFRVGDLLGIAQVLYPSSGGGVSGTDKFFNEQARNLFLGLGLYLLETPELPRTIGEMLRQSSGKGKPLKDHLVELIAQRRESDHPLSDVCVDALNRFLGTSENTLTSILATFNAPLTVWSEQLVDAATSTSDFSLGDLRRRRMSVYVVIPPNRLADAAVLLNLFFSQSVNLNTEVLPQHDPALKHQCLFVLDEFTAMGRVGILAKGIGYIAGYNLRVLTVIQAVSQLDDTYGKEASRTFSTNHALQILYAPREQRDANEYSEMLGTLTEKGTSTGRSVNNGPRGGSTTSRNVSDQRRALLLPQEFKELGPDREVVLYENCRPILAEKIRYYADPLLAPRVLPPPEVPLIDLGLHQARVEGRMRFAKPEEVFTLDQLAGDFGRLPRLSEDPTRDEVSSLVDAFFECGAIEFERTAVGAKGADQEDAGEGAHGTPTGSSLADADGAIDDERLAALR</sequence>
<dbReference type="PANTHER" id="PTHR37937">
    <property type="entry name" value="CONJUGATIVE TRANSFER: DNA TRANSPORT"/>
    <property type="match status" value="1"/>
</dbReference>
<reference evidence="9 10" key="1">
    <citation type="submission" date="2020-05" db="EMBL/GenBank/DDBJ databases">
        <title>Aquincola sp. isolate from soil.</title>
        <authorList>
            <person name="Han J."/>
            <person name="Kim D.-U."/>
        </authorList>
    </citation>
    <scope>NUCLEOTIDE SEQUENCE [LARGE SCALE GENOMIC DNA]</scope>
    <source>
        <strain evidence="9 10">S2</strain>
    </source>
</reference>
<evidence type="ECO:0000256" key="3">
    <source>
        <dbReference type="ARBA" id="ARBA00022475"/>
    </source>
</evidence>
<dbReference type="RefSeq" id="WP_173132410.1">
    <property type="nucleotide sequence ID" value="NZ_JABRWJ010000011.1"/>
</dbReference>
<evidence type="ECO:0000313" key="9">
    <source>
        <dbReference type="EMBL" id="NRF71378.1"/>
    </source>
</evidence>
<evidence type="ECO:0000256" key="5">
    <source>
        <dbReference type="ARBA" id="ARBA00022989"/>
    </source>
</evidence>
<dbReference type="SUPFAM" id="SSF52540">
    <property type="entry name" value="P-loop containing nucleoside triphosphate hydrolases"/>
    <property type="match status" value="1"/>
</dbReference>
<keyword evidence="6 8" id="KW-0472">Membrane</keyword>
<dbReference type="InterPro" id="IPR003688">
    <property type="entry name" value="TraG/VirD4"/>
</dbReference>
<organism evidence="9 10">
    <name type="scientific">Pseudaquabacterium terrae</name>
    <dbReference type="NCBI Taxonomy" id="2732868"/>
    <lineage>
        <taxon>Bacteria</taxon>
        <taxon>Pseudomonadati</taxon>
        <taxon>Pseudomonadota</taxon>
        <taxon>Betaproteobacteria</taxon>
        <taxon>Burkholderiales</taxon>
        <taxon>Sphaerotilaceae</taxon>
        <taxon>Pseudaquabacterium</taxon>
    </lineage>
</organism>
<comment type="similarity">
    <text evidence="2">Belongs to the VirD4/TraG family.</text>
</comment>
<evidence type="ECO:0000256" key="4">
    <source>
        <dbReference type="ARBA" id="ARBA00022692"/>
    </source>
</evidence>
<feature type="region of interest" description="Disordered" evidence="7">
    <location>
        <begin position="501"/>
        <end position="526"/>
    </location>
</feature>
<dbReference type="InterPro" id="IPR051539">
    <property type="entry name" value="T4SS-coupling_protein"/>
</dbReference>
<evidence type="ECO:0000256" key="6">
    <source>
        <dbReference type="ARBA" id="ARBA00023136"/>
    </source>
</evidence>
<accession>A0ABX2ERZ7</accession>
<dbReference type="EMBL" id="JABRWJ010000011">
    <property type="protein sequence ID" value="NRF71378.1"/>
    <property type="molecule type" value="Genomic_DNA"/>
</dbReference>
<feature type="region of interest" description="Disordered" evidence="7">
    <location>
        <begin position="649"/>
        <end position="679"/>
    </location>
</feature>
<feature type="transmembrane region" description="Helical" evidence="8">
    <location>
        <begin position="29"/>
        <end position="58"/>
    </location>
</feature>
<protein>
    <submittedName>
        <fullName evidence="9">Type IV secretory system conjugative DNA transfer family protein</fullName>
    </submittedName>
</protein>
<keyword evidence="3" id="KW-1003">Cell membrane</keyword>